<evidence type="ECO:0000313" key="5">
    <source>
        <dbReference type="EMBL" id="AAZ47005.1"/>
    </source>
</evidence>
<dbReference type="HOGENOM" id="CLU_2192683_0_0_4"/>
<dbReference type="AlphaFoldDB" id="Q47DS6"/>
<protein>
    <submittedName>
        <fullName evidence="5">Hemerythrin-related protein</fullName>
    </submittedName>
</protein>
<dbReference type="InterPro" id="IPR012312">
    <property type="entry name" value="Hemerythrin-like"/>
</dbReference>
<evidence type="ECO:0000259" key="4">
    <source>
        <dbReference type="Pfam" id="PF01814"/>
    </source>
</evidence>
<dbReference type="GO" id="GO:0046872">
    <property type="term" value="F:metal ion binding"/>
    <property type="evidence" value="ECO:0007669"/>
    <property type="project" value="UniProtKB-KW"/>
</dbReference>
<sequence>MLCAESEKCLESAGLESREKFHNLLHEMAVCTREHFAKEEALLLARNYPMLVEHAEEHERFQVALADFLFSAMQGELDKIGVFRFLSEWWVRHILVSDLDCRSYLEVS</sequence>
<gene>
    <name evidence="5" type="ordered locus">Daro_2268</name>
</gene>
<keyword evidence="3" id="KW-0408">Iron</keyword>
<reference evidence="5" key="1">
    <citation type="submission" date="2005-08" db="EMBL/GenBank/DDBJ databases">
        <title>Complete sequence of Dechloromonas aromatica RCB.</title>
        <authorList>
            <person name="Salinero K.K."/>
            <person name="Copeland A."/>
            <person name="Lucas S."/>
            <person name="Lapidus A."/>
            <person name="Barry K."/>
            <person name="Detter J.C."/>
            <person name="Glavina T."/>
            <person name="Hammon N."/>
            <person name="Israni S."/>
            <person name="Pitluck S."/>
            <person name="Di Bartolo G."/>
            <person name="Trong S."/>
            <person name="Schmutz J."/>
            <person name="Larimer F."/>
            <person name="Land M."/>
            <person name="Ivanova N."/>
            <person name="Richardson P."/>
        </authorList>
    </citation>
    <scope>NUCLEOTIDE SEQUENCE</scope>
    <source>
        <strain evidence="5">RCB</strain>
    </source>
</reference>
<evidence type="ECO:0000256" key="2">
    <source>
        <dbReference type="ARBA" id="ARBA00022723"/>
    </source>
</evidence>
<keyword evidence="2" id="KW-0479">Metal-binding</keyword>
<dbReference type="EMBL" id="CP000089">
    <property type="protein sequence ID" value="AAZ47005.1"/>
    <property type="molecule type" value="Genomic_DNA"/>
</dbReference>
<dbReference type="KEGG" id="dar:Daro_2268"/>
<dbReference type="InterPro" id="IPR012827">
    <property type="entry name" value="Hemerythrin_metal-bd"/>
</dbReference>
<dbReference type="PROSITE" id="PS00550">
    <property type="entry name" value="HEMERYTHRINS"/>
    <property type="match status" value="1"/>
</dbReference>
<dbReference type="SUPFAM" id="SSF47188">
    <property type="entry name" value="Hemerythrin-like"/>
    <property type="match status" value="1"/>
</dbReference>
<name>Q47DS6_DECAR</name>
<dbReference type="eggNOG" id="COG2703">
    <property type="taxonomic scope" value="Bacteria"/>
</dbReference>
<dbReference type="Gene3D" id="1.20.120.50">
    <property type="entry name" value="Hemerythrin-like"/>
    <property type="match status" value="1"/>
</dbReference>
<comment type="similarity">
    <text evidence="1">Belongs to the hemerythrin family.</text>
</comment>
<dbReference type="InterPro" id="IPR035938">
    <property type="entry name" value="Hemerythrin-like_sf"/>
</dbReference>
<dbReference type="InterPro" id="IPR016131">
    <property type="entry name" value="Haemerythrin_Fe_BS"/>
</dbReference>
<dbReference type="NCBIfam" id="TIGR02481">
    <property type="entry name" value="hemeryth_dom"/>
    <property type="match status" value="1"/>
</dbReference>
<dbReference type="STRING" id="159087.Daro_2268"/>
<dbReference type="Pfam" id="PF01814">
    <property type="entry name" value="Hemerythrin"/>
    <property type="match status" value="1"/>
</dbReference>
<organism evidence="5">
    <name type="scientific">Dechloromonas aromatica (strain RCB)</name>
    <dbReference type="NCBI Taxonomy" id="159087"/>
    <lineage>
        <taxon>Bacteria</taxon>
        <taxon>Pseudomonadati</taxon>
        <taxon>Pseudomonadota</taxon>
        <taxon>Betaproteobacteria</taxon>
        <taxon>Rhodocyclales</taxon>
        <taxon>Azonexaceae</taxon>
        <taxon>Dechloromonas</taxon>
    </lineage>
</organism>
<evidence type="ECO:0000256" key="1">
    <source>
        <dbReference type="ARBA" id="ARBA00010587"/>
    </source>
</evidence>
<feature type="domain" description="Hemerythrin-like" evidence="4">
    <location>
        <begin position="3"/>
        <end position="96"/>
    </location>
</feature>
<evidence type="ECO:0000256" key="3">
    <source>
        <dbReference type="ARBA" id="ARBA00023004"/>
    </source>
</evidence>
<dbReference type="CDD" id="cd12107">
    <property type="entry name" value="Hemerythrin"/>
    <property type="match status" value="1"/>
</dbReference>
<proteinExistence type="inferred from homology"/>
<accession>Q47DS6</accession>